<comment type="caution">
    <text evidence="5">The sequence shown here is derived from an EMBL/GenBank/DDBJ whole genome shotgun (WGS) entry which is preliminary data.</text>
</comment>
<dbReference type="InterPro" id="IPR046347">
    <property type="entry name" value="bZIP_sf"/>
</dbReference>
<dbReference type="OMA" id="MEIDFTA"/>
<evidence type="ECO:0000256" key="2">
    <source>
        <dbReference type="ARBA" id="ARBA00023242"/>
    </source>
</evidence>
<dbReference type="Proteomes" id="UP000001861">
    <property type="component" value="Unassembled WGS sequence"/>
</dbReference>
<proteinExistence type="predicted"/>
<dbReference type="InterPro" id="IPR050936">
    <property type="entry name" value="AP-1-like"/>
</dbReference>
<dbReference type="EMBL" id="AACS02000001">
    <property type="protein sequence ID" value="EFI28635.1"/>
    <property type="molecule type" value="Genomic_DNA"/>
</dbReference>
<dbReference type="SUPFAM" id="SSF57959">
    <property type="entry name" value="Leucine zipper domain"/>
    <property type="match status" value="1"/>
</dbReference>
<evidence type="ECO:0000259" key="4">
    <source>
        <dbReference type="PROSITE" id="PS00036"/>
    </source>
</evidence>
<dbReference type="PANTHER" id="PTHR40621">
    <property type="entry name" value="TRANSCRIPTION FACTOR KAPC-RELATED"/>
    <property type="match status" value="1"/>
</dbReference>
<dbReference type="InParanoid" id="D6RJS8"/>
<dbReference type="PANTHER" id="PTHR40621:SF7">
    <property type="entry name" value="BZIP DOMAIN-CONTAINING PROTEIN"/>
    <property type="match status" value="1"/>
</dbReference>
<organism evidence="5 6">
    <name type="scientific">Coprinopsis cinerea (strain Okayama-7 / 130 / ATCC MYA-4618 / FGSC 9003)</name>
    <name type="common">Inky cap fungus</name>
    <name type="synonym">Hormographiella aspergillata</name>
    <dbReference type="NCBI Taxonomy" id="240176"/>
    <lineage>
        <taxon>Eukaryota</taxon>
        <taxon>Fungi</taxon>
        <taxon>Dikarya</taxon>
        <taxon>Basidiomycota</taxon>
        <taxon>Agaricomycotina</taxon>
        <taxon>Agaricomycetes</taxon>
        <taxon>Agaricomycetidae</taxon>
        <taxon>Agaricales</taxon>
        <taxon>Agaricineae</taxon>
        <taxon>Psathyrellaceae</taxon>
        <taxon>Coprinopsis</taxon>
    </lineage>
</organism>
<feature type="region of interest" description="Disordered" evidence="3">
    <location>
        <begin position="1"/>
        <end position="49"/>
    </location>
</feature>
<dbReference type="eggNOG" id="ENOG502S1Z0">
    <property type="taxonomic scope" value="Eukaryota"/>
</dbReference>
<feature type="region of interest" description="Disordered" evidence="3">
    <location>
        <begin position="445"/>
        <end position="469"/>
    </location>
</feature>
<feature type="compositionally biased region" description="Basic and acidic residues" evidence="3">
    <location>
        <begin position="40"/>
        <end position="49"/>
    </location>
</feature>
<dbReference type="PROSITE" id="PS00036">
    <property type="entry name" value="BZIP_BASIC"/>
    <property type="match status" value="1"/>
</dbReference>
<dbReference type="OrthoDB" id="5374328at2759"/>
<comment type="subcellular location">
    <subcellularLocation>
        <location evidence="1">Nucleus</location>
    </subcellularLocation>
</comment>
<dbReference type="Pfam" id="PF10297">
    <property type="entry name" value="Hap4_Hap_bind"/>
    <property type="match status" value="1"/>
</dbReference>
<dbReference type="GO" id="GO:0090575">
    <property type="term" value="C:RNA polymerase II transcription regulator complex"/>
    <property type="evidence" value="ECO:0007669"/>
    <property type="project" value="TreeGrafter"/>
</dbReference>
<evidence type="ECO:0000256" key="1">
    <source>
        <dbReference type="ARBA" id="ARBA00004123"/>
    </source>
</evidence>
<keyword evidence="6" id="KW-1185">Reference proteome</keyword>
<dbReference type="RefSeq" id="XP_002912129.1">
    <property type="nucleotide sequence ID" value="XM_002912083.1"/>
</dbReference>
<feature type="domain" description="BZIP" evidence="4">
    <location>
        <begin position="50"/>
        <end position="64"/>
    </location>
</feature>
<accession>D6RJS8</accession>
<dbReference type="GeneID" id="6008518"/>
<sequence>MASSGTTLWATASKEWVIPSKPKPGRKPKKDPPVTTAASGDKDEADAKGRRIQNRAAQRAFRERKQSQLAELQARILSYEQGEIERNVALQKIAKRLKEENDRLLQENIALKERLAQAEQKAKAAEADKKRPREESPKAHTQAKKRAKSSMTPGIAPESPVESIATASSQSPEPIPTPADNSQPTSQSASFPQQYDINVASLGGILDFSSAVKVDTIQQFPPFDCGFCSDNTPCVCRDMLGDFKADTFVGPTSLVSFEPSPSSIVDTPLEPSNQPAPPPPAPSSSILDNLPAYQPPVPLRRRTTRPLTKPIFPVFPLSSDSEGQGAGAPTCSGDPSNCAACGDDSFGQAFCAAIEETVMSQERCGNCPGRKQDGDGSSSCCGVPMFCRGCPLAPGQQPGTSADIEDYIPTNKAWQQIKEHPNVQFADLALLAEVVASRSKCTGPRIVTSPAPEVQQQESKFSHAGGSNPPRLVPQEILLECGRRRVREVHSEAVRDALRLLDAKFT</sequence>
<name>D6RJS8_COPC7</name>
<dbReference type="SMART" id="SM00338">
    <property type="entry name" value="BRLZ"/>
    <property type="match status" value="1"/>
</dbReference>
<gene>
    <name evidence="5" type="ORF">CC1G_13661</name>
</gene>
<dbReference type="InterPro" id="IPR004827">
    <property type="entry name" value="bZIP"/>
</dbReference>
<evidence type="ECO:0000313" key="5">
    <source>
        <dbReference type="EMBL" id="EFI28635.1"/>
    </source>
</evidence>
<feature type="compositionally biased region" description="Basic and acidic residues" evidence="3">
    <location>
        <begin position="115"/>
        <end position="138"/>
    </location>
</feature>
<dbReference type="HOGENOM" id="CLU_019790_0_0_1"/>
<feature type="region of interest" description="Disordered" evidence="3">
    <location>
        <begin position="115"/>
        <end position="190"/>
    </location>
</feature>
<dbReference type="InterPro" id="IPR018287">
    <property type="entry name" value="Hap4_TF_heteromerisation"/>
</dbReference>
<feature type="region of interest" description="Disordered" evidence="3">
    <location>
        <begin position="259"/>
        <end position="305"/>
    </location>
</feature>
<reference evidence="5 6" key="1">
    <citation type="journal article" date="2010" name="Proc. Natl. Acad. Sci. U.S.A.">
        <title>Insights into evolution of multicellular fungi from the assembled chromosomes of the mushroom Coprinopsis cinerea (Coprinus cinereus).</title>
        <authorList>
            <person name="Stajich J.E."/>
            <person name="Wilke S.K."/>
            <person name="Ahren D."/>
            <person name="Au C.H."/>
            <person name="Birren B.W."/>
            <person name="Borodovsky M."/>
            <person name="Burns C."/>
            <person name="Canback B."/>
            <person name="Casselton L.A."/>
            <person name="Cheng C.K."/>
            <person name="Deng J."/>
            <person name="Dietrich F.S."/>
            <person name="Fargo D.C."/>
            <person name="Farman M.L."/>
            <person name="Gathman A.C."/>
            <person name="Goldberg J."/>
            <person name="Guigo R."/>
            <person name="Hoegger P.J."/>
            <person name="Hooker J.B."/>
            <person name="Huggins A."/>
            <person name="James T.Y."/>
            <person name="Kamada T."/>
            <person name="Kilaru S."/>
            <person name="Kodira C."/>
            <person name="Kues U."/>
            <person name="Kupfer D."/>
            <person name="Kwan H.S."/>
            <person name="Lomsadze A."/>
            <person name="Li W."/>
            <person name="Lilly W.W."/>
            <person name="Ma L.J."/>
            <person name="Mackey A.J."/>
            <person name="Manning G."/>
            <person name="Martin F."/>
            <person name="Muraguchi H."/>
            <person name="Natvig D.O."/>
            <person name="Palmerini H."/>
            <person name="Ramesh M.A."/>
            <person name="Rehmeyer C.J."/>
            <person name="Roe B.A."/>
            <person name="Shenoy N."/>
            <person name="Stanke M."/>
            <person name="Ter-Hovhannisyan V."/>
            <person name="Tunlid A."/>
            <person name="Velagapudi R."/>
            <person name="Vision T.J."/>
            <person name="Zeng Q."/>
            <person name="Zolan M.E."/>
            <person name="Pukkila P.J."/>
        </authorList>
    </citation>
    <scope>NUCLEOTIDE SEQUENCE [LARGE SCALE GENOMIC DNA]</scope>
    <source>
        <strain evidence="6">Okayama-7 / 130 / ATCC MYA-4618 / FGSC 9003</strain>
    </source>
</reference>
<dbReference type="Gene3D" id="1.20.5.170">
    <property type="match status" value="1"/>
</dbReference>
<evidence type="ECO:0000313" key="6">
    <source>
        <dbReference type="Proteomes" id="UP000001861"/>
    </source>
</evidence>
<evidence type="ECO:0000256" key="3">
    <source>
        <dbReference type="SAM" id="MobiDB-lite"/>
    </source>
</evidence>
<feature type="compositionally biased region" description="Polar residues" evidence="3">
    <location>
        <begin position="1"/>
        <end position="10"/>
    </location>
</feature>
<dbReference type="AlphaFoldDB" id="D6RJS8"/>
<dbReference type="GO" id="GO:0000976">
    <property type="term" value="F:transcription cis-regulatory region binding"/>
    <property type="evidence" value="ECO:0007669"/>
    <property type="project" value="InterPro"/>
</dbReference>
<dbReference type="CDD" id="cd14688">
    <property type="entry name" value="bZIP_YAP"/>
    <property type="match status" value="1"/>
</dbReference>
<keyword evidence="2" id="KW-0539">Nucleus</keyword>
<feature type="compositionally biased region" description="Polar residues" evidence="3">
    <location>
        <begin position="179"/>
        <end position="190"/>
    </location>
</feature>
<dbReference type="GO" id="GO:0001228">
    <property type="term" value="F:DNA-binding transcription activator activity, RNA polymerase II-specific"/>
    <property type="evidence" value="ECO:0007669"/>
    <property type="project" value="TreeGrafter"/>
</dbReference>
<dbReference type="KEGG" id="cci:CC1G_13661"/>
<protein>
    <recommendedName>
        <fullName evidence="4">BZIP domain-containing protein</fullName>
    </recommendedName>
</protein>
<dbReference type="STRING" id="240176.D6RJS8"/>
<dbReference type="VEuPathDB" id="FungiDB:CC1G_13661"/>